<protein>
    <recommendedName>
        <fullName evidence="2">SPOR domain-containing protein</fullName>
    </recommendedName>
</protein>
<keyword evidence="1" id="KW-1133">Transmembrane helix</keyword>
<dbReference type="Pfam" id="PF05036">
    <property type="entry name" value="SPOR"/>
    <property type="match status" value="1"/>
</dbReference>
<keyword evidence="1" id="KW-0812">Transmembrane</keyword>
<dbReference type="SUPFAM" id="SSF110997">
    <property type="entry name" value="Sporulation related repeat"/>
    <property type="match status" value="1"/>
</dbReference>
<accession>A0A220VDK0</accession>
<organism evidence="3 4">
    <name type="scientific">Paraphotobacterium marinum</name>
    <dbReference type="NCBI Taxonomy" id="1755811"/>
    <lineage>
        <taxon>Bacteria</taxon>
        <taxon>Pseudomonadati</taxon>
        <taxon>Pseudomonadota</taxon>
        <taxon>Gammaproteobacteria</taxon>
        <taxon>Vibrionales</taxon>
        <taxon>Vibrionaceae</taxon>
        <taxon>Paraphotobacterium</taxon>
    </lineage>
</organism>
<evidence type="ECO:0000313" key="4">
    <source>
        <dbReference type="Proteomes" id="UP000242175"/>
    </source>
</evidence>
<gene>
    <name evidence="3" type="ORF">CF386_02705</name>
</gene>
<dbReference type="InterPro" id="IPR036680">
    <property type="entry name" value="SPOR-like_sf"/>
</dbReference>
<dbReference type="AlphaFoldDB" id="A0A220VDK0"/>
<evidence type="ECO:0000259" key="2">
    <source>
        <dbReference type="PROSITE" id="PS51724"/>
    </source>
</evidence>
<feature type="transmembrane region" description="Helical" evidence="1">
    <location>
        <begin position="16"/>
        <end position="33"/>
    </location>
</feature>
<proteinExistence type="predicted"/>
<evidence type="ECO:0000256" key="1">
    <source>
        <dbReference type="SAM" id="Phobius"/>
    </source>
</evidence>
<dbReference type="Proteomes" id="UP000242175">
    <property type="component" value="Chromosome large"/>
</dbReference>
<dbReference type="OrthoDB" id="8558195at2"/>
<dbReference type="EMBL" id="CP022355">
    <property type="protein sequence ID" value="ASK78033.1"/>
    <property type="molecule type" value="Genomic_DNA"/>
</dbReference>
<evidence type="ECO:0000313" key="3">
    <source>
        <dbReference type="EMBL" id="ASK78033.1"/>
    </source>
</evidence>
<dbReference type="RefSeq" id="WP_089072943.1">
    <property type="nucleotide sequence ID" value="NZ_CBCSAM010000009.1"/>
</dbReference>
<dbReference type="InterPro" id="IPR007730">
    <property type="entry name" value="SPOR-like_dom"/>
</dbReference>
<dbReference type="PROSITE" id="PS51724">
    <property type="entry name" value="SPOR"/>
    <property type="match status" value="1"/>
</dbReference>
<dbReference type="GO" id="GO:0042834">
    <property type="term" value="F:peptidoglycan binding"/>
    <property type="evidence" value="ECO:0007669"/>
    <property type="project" value="InterPro"/>
</dbReference>
<keyword evidence="1" id="KW-0472">Membrane</keyword>
<feature type="domain" description="SPOR" evidence="2">
    <location>
        <begin position="93"/>
        <end position="174"/>
    </location>
</feature>
<sequence length="174" mass="19890">MNKRKQTKKAYTINKKVFYVFLILLLMVIYIIGKSVFKDTKNKTSDVNSIKIKNTDIVNDNSNKVPSPPVSKFNYAQTLKNKVVDVQVDNKVVYDSRPYIIQCAAFKSKKQAEQLKAKIQSITQNVSIKQTTSKTTSTIWYKVLIGPYKGRRLAQNDAHLLSRNKIRGCLMIAQ</sequence>
<name>A0A220VDK0_9GAMM</name>
<dbReference type="KEGG" id="pmai:CF386_02705"/>
<reference evidence="3 4" key="1">
    <citation type="journal article" date="2016" name="Int. J. Syst. Evol. Microbiol.">
        <title>Paraphotobacterium marinum gen. nov., sp. nov., a member of the family Vibrionaceae, isolated from surface seawater.</title>
        <authorList>
            <person name="Huang Z."/>
            <person name="Dong C."/>
            <person name="Shao Z."/>
        </authorList>
    </citation>
    <scope>NUCLEOTIDE SEQUENCE [LARGE SCALE GENOMIC DNA]</scope>
    <source>
        <strain evidence="3 4">NSCS20N07D</strain>
    </source>
</reference>
<keyword evidence="4" id="KW-1185">Reference proteome</keyword>
<dbReference type="Gene3D" id="3.30.70.1070">
    <property type="entry name" value="Sporulation related repeat"/>
    <property type="match status" value="1"/>
</dbReference>